<dbReference type="EMBL" id="KV417511">
    <property type="protein sequence ID" value="KZP26962.1"/>
    <property type="molecule type" value="Genomic_DNA"/>
</dbReference>
<protein>
    <submittedName>
        <fullName evidence="1">Uncharacterized protein</fullName>
    </submittedName>
</protein>
<dbReference type="Proteomes" id="UP000076532">
    <property type="component" value="Unassembled WGS sequence"/>
</dbReference>
<gene>
    <name evidence="1" type="ORF">FIBSPDRAFT_928381</name>
</gene>
<reference evidence="1 2" key="1">
    <citation type="journal article" date="2016" name="Mol. Biol. Evol.">
        <title>Comparative Genomics of Early-Diverging Mushroom-Forming Fungi Provides Insights into the Origins of Lignocellulose Decay Capabilities.</title>
        <authorList>
            <person name="Nagy L.G."/>
            <person name="Riley R."/>
            <person name="Tritt A."/>
            <person name="Adam C."/>
            <person name="Daum C."/>
            <person name="Floudas D."/>
            <person name="Sun H."/>
            <person name="Yadav J.S."/>
            <person name="Pangilinan J."/>
            <person name="Larsson K.H."/>
            <person name="Matsuura K."/>
            <person name="Barry K."/>
            <person name="Labutti K."/>
            <person name="Kuo R."/>
            <person name="Ohm R.A."/>
            <person name="Bhattacharya S.S."/>
            <person name="Shirouzu T."/>
            <person name="Yoshinaga Y."/>
            <person name="Martin F.M."/>
            <person name="Grigoriev I.V."/>
            <person name="Hibbett D.S."/>
        </authorList>
    </citation>
    <scope>NUCLEOTIDE SEQUENCE [LARGE SCALE GENOMIC DNA]</scope>
    <source>
        <strain evidence="1 2">CBS 109695</strain>
    </source>
</reference>
<name>A0A166QB99_9AGAM</name>
<dbReference type="AlphaFoldDB" id="A0A166QB99"/>
<proteinExistence type="predicted"/>
<keyword evidence="2" id="KW-1185">Reference proteome</keyword>
<evidence type="ECO:0000313" key="2">
    <source>
        <dbReference type="Proteomes" id="UP000076532"/>
    </source>
</evidence>
<sequence length="248" mass="28174">MTPLIYPLSRLPSHSICLPKMALPSRLIESHRIVDVPLSEDFYLTPEKDEHRYAGSRWHHLPDMKHTVWNNAYSDRYQVGQDIIVRKLNYQQGCWDSTRTGIITANDTVVCTYAGLKLAGYTLTYSDGSSGIAFPQLDEIEQQDTVPQYIHPEMPSPIINALANRICMSSTYAEVQHKGGWWWIPCYVLSAITRENEDIEVIPIMGDPGGKRVNARRLAPHNWESYVVMNEGGWKVMGMQPSVGVVRE</sequence>
<evidence type="ECO:0000313" key="1">
    <source>
        <dbReference type="EMBL" id="KZP26962.1"/>
    </source>
</evidence>
<dbReference type="OrthoDB" id="10612962at2759"/>
<accession>A0A166QB99</accession>
<organism evidence="1 2">
    <name type="scientific">Athelia psychrophila</name>
    <dbReference type="NCBI Taxonomy" id="1759441"/>
    <lineage>
        <taxon>Eukaryota</taxon>
        <taxon>Fungi</taxon>
        <taxon>Dikarya</taxon>
        <taxon>Basidiomycota</taxon>
        <taxon>Agaricomycotina</taxon>
        <taxon>Agaricomycetes</taxon>
        <taxon>Agaricomycetidae</taxon>
        <taxon>Atheliales</taxon>
        <taxon>Atheliaceae</taxon>
        <taxon>Athelia</taxon>
    </lineage>
</organism>